<evidence type="ECO:0000256" key="1">
    <source>
        <dbReference type="SAM" id="MobiDB-lite"/>
    </source>
</evidence>
<evidence type="ECO:0000313" key="3">
    <source>
        <dbReference type="EMBL" id="MFC3660489.1"/>
    </source>
</evidence>
<keyword evidence="2" id="KW-1133">Transmembrane helix</keyword>
<gene>
    <name evidence="3" type="ORF">ACFOM9_10465</name>
</gene>
<dbReference type="Proteomes" id="UP001595724">
    <property type="component" value="Unassembled WGS sequence"/>
</dbReference>
<evidence type="ECO:0000256" key="2">
    <source>
        <dbReference type="SAM" id="Phobius"/>
    </source>
</evidence>
<evidence type="ECO:0000313" key="4">
    <source>
        <dbReference type="Proteomes" id="UP001595724"/>
    </source>
</evidence>
<reference evidence="4" key="1">
    <citation type="journal article" date="2019" name="Int. J. Syst. Evol. Microbiol.">
        <title>The Global Catalogue of Microorganisms (GCM) 10K type strain sequencing project: providing services to taxonomists for standard genome sequencing and annotation.</title>
        <authorList>
            <consortium name="The Broad Institute Genomics Platform"/>
            <consortium name="The Broad Institute Genome Sequencing Center for Infectious Disease"/>
            <person name="Wu L."/>
            <person name="Ma J."/>
        </authorList>
    </citation>
    <scope>NUCLEOTIDE SEQUENCE [LARGE SCALE GENOMIC DNA]</scope>
    <source>
        <strain evidence="4">KCTC 42211</strain>
    </source>
</reference>
<sequence length="284" mass="30536">MSQASRRSGPGARDRSERLQPWTAALLTALVHLLLLLLVLWAPPITLAPPQDGAAGGAIQVTFIDDTRGQPPPARARAVRRTPARPPAKAAPPAERIRTTRVAQADAPVPPDAADHADNANRQVVELAAPTEEPVAPPAGAPAPARQRPRGWGLPPGMLPDNPDPVAAGPARGRAGRSRGNDTPASGTSMEVGGYQVYYDLLDETRLRAWRDQGMTELFLPLPGTRRYMVCPLDIALRRDSGQCRLVEPDSPELAAIGDARDVIVMQRVYRLGEVLWRGPGAYR</sequence>
<comment type="caution">
    <text evidence="3">The sequence shown here is derived from an EMBL/GenBank/DDBJ whole genome shotgun (WGS) entry which is preliminary data.</text>
</comment>
<organism evidence="3 4">
    <name type="scientific">Luteimonas notoginsengisoli</name>
    <dbReference type="NCBI Taxonomy" id="1578200"/>
    <lineage>
        <taxon>Bacteria</taxon>
        <taxon>Pseudomonadati</taxon>
        <taxon>Pseudomonadota</taxon>
        <taxon>Gammaproteobacteria</taxon>
        <taxon>Lysobacterales</taxon>
        <taxon>Lysobacteraceae</taxon>
        <taxon>Luteimonas</taxon>
    </lineage>
</organism>
<feature type="region of interest" description="Disordered" evidence="1">
    <location>
        <begin position="131"/>
        <end position="189"/>
    </location>
</feature>
<feature type="region of interest" description="Disordered" evidence="1">
    <location>
        <begin position="65"/>
        <end position="116"/>
    </location>
</feature>
<keyword evidence="4" id="KW-1185">Reference proteome</keyword>
<protein>
    <submittedName>
        <fullName evidence="3">Type II toxin-antitoxin system RelE/ParE family toxin</fullName>
    </submittedName>
</protein>
<accession>A0ABV7UU31</accession>
<dbReference type="EMBL" id="JBHRYF010000008">
    <property type="protein sequence ID" value="MFC3660489.1"/>
    <property type="molecule type" value="Genomic_DNA"/>
</dbReference>
<name>A0ABV7UU31_9GAMM</name>
<dbReference type="RefSeq" id="WP_386710016.1">
    <property type="nucleotide sequence ID" value="NZ_JBHRYF010000008.1"/>
</dbReference>
<feature type="transmembrane region" description="Helical" evidence="2">
    <location>
        <begin position="21"/>
        <end position="42"/>
    </location>
</feature>
<proteinExistence type="predicted"/>
<keyword evidence="2" id="KW-0472">Membrane</keyword>
<keyword evidence="2" id="KW-0812">Transmembrane</keyword>